<feature type="transmembrane region" description="Helical" evidence="1">
    <location>
        <begin position="12"/>
        <end position="35"/>
    </location>
</feature>
<comment type="caution">
    <text evidence="2">The sequence shown here is derived from an EMBL/GenBank/DDBJ whole genome shotgun (WGS) entry which is preliminary data.</text>
</comment>
<sequence>MDRIAHSLYPLLYPLWLIAANLTARAGGMIILLILGHGFAANQLGDYFAMLAMVGLGVTAAQAGTGPLLIRLQQAGKLRWAIACVVLRAMIALGAILWIAVETGTDTLTQYWPLLIMPITAALSPDWIISARTEFSRISIIALIAQMAGIGMAAWAAHASNPDLLFAVAPAISITSFIAATLFVFNRATDQQTAPLGITAPSRPTAFGMIGFTLLAGVLPNLDFVLLGSDTTLFLAQRIFLICAAFLAAISGALFAKQQPGHLRDVWLIVPMAAASLVLWIWPDGVAALIYAKPSDALIPLLQTGALWPILLALLSRQILILQEHPSAMWVGWLCLCGMIVSAALFPAPAEPSDILILMQLRLAFVLSLLYVSGLKYLRRVVPS</sequence>
<feature type="transmembrane region" description="Helical" evidence="1">
    <location>
        <begin position="47"/>
        <end position="68"/>
    </location>
</feature>
<reference evidence="2 3" key="1">
    <citation type="submission" date="2017-09" db="EMBL/GenBank/DDBJ databases">
        <title>Biodiversity and function of Thalassospira species in the particle-attached aromatic-hydrocarbon-degrading consortia from the surface seawater of the China South Sea.</title>
        <authorList>
            <person name="Dong C."/>
            <person name="Lai Q."/>
            <person name="Shao Z."/>
        </authorList>
    </citation>
    <scope>NUCLEOTIDE SEQUENCE [LARGE SCALE GENOMIC DNA]</scope>
    <source>
        <strain evidence="2 3">139Z-12</strain>
    </source>
</reference>
<feature type="transmembrane region" description="Helical" evidence="1">
    <location>
        <begin position="355"/>
        <end position="378"/>
    </location>
</feature>
<dbReference type="RefSeq" id="WP_101302187.1">
    <property type="nucleotide sequence ID" value="NZ_NXGX01000004.1"/>
</dbReference>
<feature type="transmembrane region" description="Helical" evidence="1">
    <location>
        <begin position="206"/>
        <end position="227"/>
    </location>
</feature>
<proteinExistence type="predicted"/>
<evidence type="ECO:0000256" key="1">
    <source>
        <dbReference type="SAM" id="Phobius"/>
    </source>
</evidence>
<evidence type="ECO:0000313" key="3">
    <source>
        <dbReference type="Proteomes" id="UP000233332"/>
    </source>
</evidence>
<feature type="transmembrane region" description="Helical" evidence="1">
    <location>
        <begin position="268"/>
        <end position="291"/>
    </location>
</feature>
<dbReference type="AlphaFoldDB" id="A0A2N3L6B1"/>
<accession>A0A2N3L6B1</accession>
<organism evidence="2 3">
    <name type="scientific">Thalassospira lohafexi</name>
    <dbReference type="NCBI Taxonomy" id="744227"/>
    <lineage>
        <taxon>Bacteria</taxon>
        <taxon>Pseudomonadati</taxon>
        <taxon>Pseudomonadota</taxon>
        <taxon>Alphaproteobacteria</taxon>
        <taxon>Rhodospirillales</taxon>
        <taxon>Thalassospiraceae</taxon>
        <taxon>Thalassospira</taxon>
    </lineage>
</organism>
<feature type="transmembrane region" description="Helical" evidence="1">
    <location>
        <begin position="80"/>
        <end position="99"/>
    </location>
</feature>
<protein>
    <recommendedName>
        <fullName evidence="4">Polysaccharide biosynthesis protein</fullName>
    </recommendedName>
</protein>
<feature type="transmembrane region" description="Helical" evidence="1">
    <location>
        <begin position="297"/>
        <end position="316"/>
    </location>
</feature>
<feature type="transmembrane region" description="Helical" evidence="1">
    <location>
        <begin position="164"/>
        <end position="185"/>
    </location>
</feature>
<gene>
    <name evidence="2" type="ORF">COO92_11395</name>
</gene>
<feature type="transmembrane region" description="Helical" evidence="1">
    <location>
        <begin position="111"/>
        <end position="128"/>
    </location>
</feature>
<keyword evidence="3" id="KW-1185">Reference proteome</keyword>
<feature type="transmembrane region" description="Helical" evidence="1">
    <location>
        <begin position="328"/>
        <end position="349"/>
    </location>
</feature>
<feature type="transmembrane region" description="Helical" evidence="1">
    <location>
        <begin position="239"/>
        <end position="256"/>
    </location>
</feature>
<keyword evidence="1" id="KW-1133">Transmembrane helix</keyword>
<evidence type="ECO:0000313" key="2">
    <source>
        <dbReference type="EMBL" id="PKR58341.1"/>
    </source>
</evidence>
<name>A0A2N3L6B1_9PROT</name>
<keyword evidence="1" id="KW-0472">Membrane</keyword>
<evidence type="ECO:0008006" key="4">
    <source>
        <dbReference type="Google" id="ProtNLM"/>
    </source>
</evidence>
<dbReference type="EMBL" id="NXGX01000004">
    <property type="protein sequence ID" value="PKR58341.1"/>
    <property type="molecule type" value="Genomic_DNA"/>
</dbReference>
<feature type="transmembrane region" description="Helical" evidence="1">
    <location>
        <begin position="140"/>
        <end position="158"/>
    </location>
</feature>
<keyword evidence="1" id="KW-0812">Transmembrane</keyword>
<dbReference type="Proteomes" id="UP000233332">
    <property type="component" value="Unassembled WGS sequence"/>
</dbReference>